<dbReference type="GeneID" id="57919883"/>
<gene>
    <name evidence="3" type="ORF">ymoll0001_25980</name>
</gene>
<keyword evidence="1" id="KW-0732">Signal</keyword>
<proteinExistence type="predicted"/>
<evidence type="ECO:0000256" key="1">
    <source>
        <dbReference type="SAM" id="SignalP"/>
    </source>
</evidence>
<evidence type="ECO:0000313" key="4">
    <source>
        <dbReference type="Proteomes" id="UP000003027"/>
    </source>
</evidence>
<dbReference type="SUPFAM" id="SSF103515">
    <property type="entry name" value="Autotransporter"/>
    <property type="match status" value="1"/>
</dbReference>
<feature type="domain" description="Autotransporter" evidence="2">
    <location>
        <begin position="535"/>
        <end position="805"/>
    </location>
</feature>
<organism evidence="3 4">
    <name type="scientific">Yersinia mollaretii (strain ATCC 43969 / DSM 18520 / CIP 103324 / CNY 7263 / WAIP 204)</name>
    <dbReference type="NCBI Taxonomy" id="349967"/>
    <lineage>
        <taxon>Bacteria</taxon>
        <taxon>Pseudomonadati</taxon>
        <taxon>Pseudomonadota</taxon>
        <taxon>Gammaproteobacteria</taxon>
        <taxon>Enterobacterales</taxon>
        <taxon>Yersiniaceae</taxon>
        <taxon>Yersinia</taxon>
    </lineage>
</organism>
<feature type="signal peptide" evidence="1">
    <location>
        <begin position="1"/>
        <end position="30"/>
    </location>
</feature>
<feature type="chain" id="PRO_5045390685" evidence="1">
    <location>
        <begin position="31"/>
        <end position="805"/>
    </location>
</feature>
<reference evidence="3" key="1">
    <citation type="submission" date="2008-12" db="EMBL/GenBank/DDBJ databases">
        <title>Annotation of the Yersinia mollaretii ATCC 43969 genome.</title>
        <authorList>
            <person name="Read T.D."/>
            <person name="Akmal A."/>
            <person name="Bishop-Lilly K."/>
            <person name="Chen P.E."/>
            <person name="Cook C."/>
            <person name="Kiley M.P."/>
            <person name="Lentz S."/>
            <person name="Mateczun A."/>
            <person name="Nagarajan N."/>
            <person name="Nolan N."/>
            <person name="Osborne B.I."/>
            <person name="Pop M."/>
            <person name="Sozhamannan S."/>
            <person name="Stewart A.C."/>
            <person name="Sulakvelidze A."/>
            <person name="Thomason B."/>
            <person name="Willner K."/>
            <person name="Zwick M.E."/>
        </authorList>
    </citation>
    <scope>NUCLEOTIDE SEQUENCE [LARGE SCALE GENOMIC DNA]</scope>
    <source>
        <strain evidence="3">ATCC 43969</strain>
    </source>
</reference>
<dbReference type="InterPro" id="IPR036709">
    <property type="entry name" value="Autotransporte_beta_dom_sf"/>
</dbReference>
<dbReference type="NCBIfam" id="TIGR01414">
    <property type="entry name" value="autotrans_barl"/>
    <property type="match status" value="1"/>
</dbReference>
<dbReference type="RefSeq" id="WP_004874677.1">
    <property type="nucleotide sequence ID" value="NZ_AALD02000011.1"/>
</dbReference>
<dbReference type="Proteomes" id="UP000003027">
    <property type="component" value="Unassembled WGS sequence"/>
</dbReference>
<keyword evidence="4" id="KW-1185">Reference proteome</keyword>
<accession>A0ABM9YB16</accession>
<comment type="caution">
    <text evidence="3">The sequence shown here is derived from an EMBL/GenBank/DDBJ whole genome shotgun (WGS) entry which is preliminary data.</text>
</comment>
<dbReference type="Gene3D" id="2.40.128.130">
    <property type="entry name" value="Autotransporter beta-domain"/>
    <property type="match status" value="1"/>
</dbReference>
<dbReference type="InterPro" id="IPR006315">
    <property type="entry name" value="OM_autotransptr_brl_dom"/>
</dbReference>
<dbReference type="EMBL" id="AALD02000011">
    <property type="protein sequence ID" value="EEQ11094.1"/>
    <property type="molecule type" value="Genomic_DNA"/>
</dbReference>
<dbReference type="PROSITE" id="PS51208">
    <property type="entry name" value="AUTOTRANSPORTER"/>
    <property type="match status" value="1"/>
</dbReference>
<protein>
    <submittedName>
        <fullName evidence="3">Large exoprotein involved in heme utilization or adhesion</fullName>
    </submittedName>
</protein>
<evidence type="ECO:0000259" key="2">
    <source>
        <dbReference type="PROSITE" id="PS51208"/>
    </source>
</evidence>
<sequence>MTPIPIKKITPIARCILAALITGAASNSYAVECNDPTRTIAGGTCTVTTASSTDIVGILSEGAENTDASGYTVIVNTPASATLQSIIGGYADATASTSNLNSTVAVTSRADANAISGENTLIINDGSFNGSIYGGSSGAETDVGSMVSVASTNRVAESYSDVRAFSNMNVITINSGLFNGDIYGGYSSATGSVLAYAYGTDSIANSVVDARATSDTNSITINGGSFSGPIHGGYAYANVFAFAYSASSNDSTTADASASSSANSIVINKGIFDGSIYGGYAEAITMISTVNPDESAPISVKSNANSIILNGGTFNGRIYGGYAASFGGDTTIDNATAINNIITLSGSPIFDADTSEIWGGFAEIFDGVTTSNGDALTGNILNFAANPISLNRMGNFEFYNFYLNDSIKNSDALISVTEAANINHATIAVKGISKDSSLVQGNTVTLISNVTGGDVALNDTQKVVIGTAKLADVRVYRENDSLKASLDEVTQLVGESRLNTNPQTKAYLEGRLPGMLMINQSADLIAGLNMASLQTDDDGVALFGLTSGSKSRYNSGSHIDMDGFALTTGVTKNLGKLTVGGLFEAGWGSYDTYNDFTGLASVIGNGKVNYKGAGVIANYDFDEAAYFNGSLRAGRVASDFSSNDFGVNGGVNSHYDSSSAYVSGHIKMGYRNVMTQNTKLDTHVSALTTRVGSDSVTNSQGENLSFSALNSNRVNTGLTATYNATAQMDVIGGVAYEYEFDGEAKGTIDGDNIISPGVKGSSGIGEIGLRFTPTKEKNLAVDVKLSGFTGKREGVAGGLNIKYAF</sequence>
<dbReference type="Pfam" id="PF03797">
    <property type="entry name" value="Autotransporter"/>
    <property type="match status" value="1"/>
</dbReference>
<name>A0ABM9YB16_YERMW</name>
<evidence type="ECO:0000313" key="3">
    <source>
        <dbReference type="EMBL" id="EEQ11094.1"/>
    </source>
</evidence>
<dbReference type="InterPro" id="IPR005546">
    <property type="entry name" value="Autotransporte_beta"/>
</dbReference>